<dbReference type="InterPro" id="IPR051311">
    <property type="entry name" value="DedA_domain"/>
</dbReference>
<dbReference type="AlphaFoldDB" id="A0A2H9T9H6"/>
<feature type="transmembrane region" description="Helical" evidence="6">
    <location>
        <begin position="133"/>
        <end position="154"/>
    </location>
</feature>
<dbReference type="GO" id="GO:0005886">
    <property type="term" value="C:plasma membrane"/>
    <property type="evidence" value="ECO:0007669"/>
    <property type="project" value="UniProtKB-SubCell"/>
</dbReference>
<evidence type="ECO:0000259" key="7">
    <source>
        <dbReference type="Pfam" id="PF09335"/>
    </source>
</evidence>
<dbReference type="PANTHER" id="PTHR42709:SF6">
    <property type="entry name" value="UNDECAPRENYL PHOSPHATE TRANSPORTER A"/>
    <property type="match status" value="1"/>
</dbReference>
<name>A0A2H9T9H6_9ZZZZ</name>
<evidence type="ECO:0000256" key="2">
    <source>
        <dbReference type="ARBA" id="ARBA00022475"/>
    </source>
</evidence>
<organism evidence="8">
    <name type="scientific">invertebrate metagenome</name>
    <dbReference type="NCBI Taxonomy" id="1711999"/>
    <lineage>
        <taxon>unclassified sequences</taxon>
        <taxon>metagenomes</taxon>
        <taxon>organismal metagenomes</taxon>
    </lineage>
</organism>
<evidence type="ECO:0000256" key="1">
    <source>
        <dbReference type="ARBA" id="ARBA00004651"/>
    </source>
</evidence>
<comment type="subcellular location">
    <subcellularLocation>
        <location evidence="1">Cell membrane</location>
        <topology evidence="1">Multi-pass membrane protein</topology>
    </subcellularLocation>
</comment>
<dbReference type="InterPro" id="IPR032816">
    <property type="entry name" value="VTT_dom"/>
</dbReference>
<accession>A0A2H9T9H6</accession>
<evidence type="ECO:0000256" key="5">
    <source>
        <dbReference type="ARBA" id="ARBA00023136"/>
    </source>
</evidence>
<comment type="caution">
    <text evidence="8">The sequence shown here is derived from an EMBL/GenBank/DDBJ whole genome shotgun (WGS) entry which is preliminary data.</text>
</comment>
<dbReference type="EMBL" id="NSIT01000044">
    <property type="protein sequence ID" value="PJE79849.1"/>
    <property type="molecule type" value="Genomic_DNA"/>
</dbReference>
<evidence type="ECO:0000256" key="4">
    <source>
        <dbReference type="ARBA" id="ARBA00022989"/>
    </source>
</evidence>
<feature type="transmembrane region" description="Helical" evidence="6">
    <location>
        <begin position="20"/>
        <end position="46"/>
    </location>
</feature>
<reference evidence="8" key="1">
    <citation type="journal article" date="2017" name="Appl. Environ. Microbiol.">
        <title>Molecular characterization of an Endozoicomonas-like organism causing infection in king scallop Pecten maximus L.</title>
        <authorList>
            <person name="Cano I."/>
            <person name="van Aerle R."/>
            <person name="Ross S."/>
            <person name="Verner-Jeffreys D.W."/>
            <person name="Paley R.K."/>
            <person name="Rimmer G."/>
            <person name="Ryder D."/>
            <person name="Hooper P."/>
            <person name="Stone D."/>
            <person name="Feist S.W."/>
        </authorList>
    </citation>
    <scope>NUCLEOTIDE SEQUENCE</scope>
</reference>
<keyword evidence="3 6" id="KW-0812">Transmembrane</keyword>
<evidence type="ECO:0000256" key="6">
    <source>
        <dbReference type="SAM" id="Phobius"/>
    </source>
</evidence>
<sequence>MSELLANPLLLTEGWSWWKISCLLFLATYLLEDLAIISGALLSAGGAIMPEVALGVLLLGVFSGDIVLYGLGRGLKRMPVLRQWQWFHYHHDHLQRWLQRGVMQAVVIARVIPGIRFPVYTACGFFQVSFYRFFCWGLCATLLWVTLFFGSLYYLEGWLHETLSSVKWFVILGIISCFLLGRYLLTRKVKADL</sequence>
<keyword evidence="5 6" id="KW-0472">Membrane</keyword>
<dbReference type="PANTHER" id="PTHR42709">
    <property type="entry name" value="ALKALINE PHOSPHATASE LIKE PROTEIN"/>
    <property type="match status" value="1"/>
</dbReference>
<protein>
    <recommendedName>
        <fullName evidence="7">VTT domain-containing protein</fullName>
    </recommendedName>
</protein>
<proteinExistence type="predicted"/>
<feature type="domain" description="VTT" evidence="7">
    <location>
        <begin position="40"/>
        <end position="150"/>
    </location>
</feature>
<evidence type="ECO:0000313" key="8">
    <source>
        <dbReference type="EMBL" id="PJE79849.1"/>
    </source>
</evidence>
<dbReference type="Pfam" id="PF09335">
    <property type="entry name" value="VTT_dom"/>
    <property type="match status" value="1"/>
</dbReference>
<keyword evidence="2" id="KW-1003">Cell membrane</keyword>
<evidence type="ECO:0000256" key="3">
    <source>
        <dbReference type="ARBA" id="ARBA00022692"/>
    </source>
</evidence>
<keyword evidence="4 6" id="KW-1133">Transmembrane helix</keyword>
<feature type="transmembrane region" description="Helical" evidence="6">
    <location>
        <begin position="166"/>
        <end position="185"/>
    </location>
</feature>
<feature type="transmembrane region" description="Helical" evidence="6">
    <location>
        <begin position="52"/>
        <end position="72"/>
    </location>
</feature>
<gene>
    <name evidence="8" type="ORF">CI610_01162</name>
</gene>